<dbReference type="PANTHER" id="PTHR33101">
    <property type="entry name" value="ROP GUANINE NUCLEOTIDE EXCHANGE FACTOR 1"/>
    <property type="match status" value="1"/>
</dbReference>
<dbReference type="InterPro" id="IPR038937">
    <property type="entry name" value="RopGEF"/>
</dbReference>
<evidence type="ECO:0000256" key="2">
    <source>
        <dbReference type="PROSITE-ProRule" id="PRU00663"/>
    </source>
</evidence>
<keyword evidence="6" id="KW-1185">Reference proteome</keyword>
<dbReference type="Proteomes" id="UP001210211">
    <property type="component" value="Unassembled WGS sequence"/>
</dbReference>
<dbReference type="FunFam" id="1.20.58.2010:FF:000001">
    <property type="entry name" value="Rop guanine nucleotide exchange factor 14"/>
    <property type="match status" value="1"/>
</dbReference>
<dbReference type="PROSITE" id="PS51334">
    <property type="entry name" value="PRONE"/>
    <property type="match status" value="1"/>
</dbReference>
<feature type="domain" description="PRONE" evidence="4">
    <location>
        <begin position="84"/>
        <end position="447"/>
    </location>
</feature>
<dbReference type="Pfam" id="PF03759">
    <property type="entry name" value="PRONE"/>
    <property type="match status" value="1"/>
</dbReference>
<name>A0AAD6ELN9_9POAL</name>
<dbReference type="Gene3D" id="1.20.58.2010">
    <property type="entry name" value="PRONE domain, subdomain 1"/>
    <property type="match status" value="2"/>
</dbReference>
<dbReference type="FunFam" id="1.20.58.2010:FF:000003">
    <property type="entry name" value="Rop guanine nucleotide exchange factor 14"/>
    <property type="match status" value="1"/>
</dbReference>
<feature type="region of interest" description="Disordered" evidence="3">
    <location>
        <begin position="1"/>
        <end position="67"/>
    </location>
</feature>
<evidence type="ECO:0000256" key="3">
    <source>
        <dbReference type="SAM" id="MobiDB-lite"/>
    </source>
</evidence>
<gene>
    <name evidence="5" type="ORF">LUZ61_018162</name>
</gene>
<evidence type="ECO:0000256" key="1">
    <source>
        <dbReference type="ARBA" id="ARBA00022658"/>
    </source>
</evidence>
<dbReference type="EMBL" id="JAMRDG010000002">
    <property type="protein sequence ID" value="KAJ3688998.1"/>
    <property type="molecule type" value="Genomic_DNA"/>
</dbReference>
<protein>
    <recommendedName>
        <fullName evidence="4">PRONE domain-containing protein</fullName>
    </recommendedName>
</protein>
<dbReference type="InterPro" id="IPR005512">
    <property type="entry name" value="PRONE_dom"/>
</dbReference>
<organism evidence="5 6">
    <name type="scientific">Rhynchospora tenuis</name>
    <dbReference type="NCBI Taxonomy" id="198213"/>
    <lineage>
        <taxon>Eukaryota</taxon>
        <taxon>Viridiplantae</taxon>
        <taxon>Streptophyta</taxon>
        <taxon>Embryophyta</taxon>
        <taxon>Tracheophyta</taxon>
        <taxon>Spermatophyta</taxon>
        <taxon>Magnoliopsida</taxon>
        <taxon>Liliopsida</taxon>
        <taxon>Poales</taxon>
        <taxon>Cyperaceae</taxon>
        <taxon>Cyperoideae</taxon>
        <taxon>Rhynchosporeae</taxon>
        <taxon>Rhynchospora</taxon>
    </lineage>
</organism>
<evidence type="ECO:0000259" key="4">
    <source>
        <dbReference type="PROSITE" id="PS51334"/>
    </source>
</evidence>
<keyword evidence="1 2" id="KW-0344">Guanine-nucleotide releasing factor</keyword>
<dbReference type="PANTHER" id="PTHR33101:SF5">
    <property type="entry name" value="OS07G0481100 PROTEIN"/>
    <property type="match status" value="1"/>
</dbReference>
<evidence type="ECO:0000313" key="5">
    <source>
        <dbReference type="EMBL" id="KAJ3688998.1"/>
    </source>
</evidence>
<comment type="caution">
    <text evidence="5">The sequence shown here is derived from an EMBL/GenBank/DDBJ whole genome shotgun (WGS) entry which is preliminary data.</text>
</comment>
<sequence>MARMMGSPMRSDDISNAYSHPSPGYGSSRYSRTYSNLSSYSHADEEERSNVESTPNRLSRFAPRPPSSPCLNRLSMKKNVNVTAAHEKSEEEELELMRDKYTKLLLGEDMSGGGKGVCSAVAISNAITNLYATIFGTCHKLEPLSLEKKSMWRREMDCFLSICDFIVDPSTERTTPEAEVAQPRMDVVMNLPALEKLENMLLDLLDSFDGTDFWYGDKGKGSFSSSKSFSRSEDKWWVPVPCLPDNGLSTHARKELQQKRECANQIHKAAITINNDILAEMEVPESYIITLPKSGRLSVGDEIYHHMQTPDQFSAESVLSSLKISSEHEALEIADKVEAALYIWKRKVNLSHNRNPWDMRSDLVSDGDKNVVLLSRARSLLLSLKEKYPSLSQTTLDTSKLQYNKDVGKAILESYSRVLESLAYNIVSWIDDVLRANDSIRNSISYTYTI</sequence>
<feature type="compositionally biased region" description="Low complexity" evidence="3">
    <location>
        <begin position="18"/>
        <end position="35"/>
    </location>
</feature>
<accession>A0AAD6ELN9</accession>
<dbReference type="GO" id="GO:0005085">
    <property type="term" value="F:guanyl-nucleotide exchange factor activity"/>
    <property type="evidence" value="ECO:0007669"/>
    <property type="project" value="UniProtKB-UniRule"/>
</dbReference>
<dbReference type="AlphaFoldDB" id="A0AAD6ELN9"/>
<evidence type="ECO:0000313" key="6">
    <source>
        <dbReference type="Proteomes" id="UP001210211"/>
    </source>
</evidence>
<proteinExistence type="predicted"/>
<reference evidence="5 6" key="1">
    <citation type="journal article" date="2022" name="Cell">
        <title>Repeat-based holocentromeres influence genome architecture and karyotype evolution.</title>
        <authorList>
            <person name="Hofstatter P.G."/>
            <person name="Thangavel G."/>
            <person name="Lux T."/>
            <person name="Neumann P."/>
            <person name="Vondrak T."/>
            <person name="Novak P."/>
            <person name="Zhang M."/>
            <person name="Costa L."/>
            <person name="Castellani M."/>
            <person name="Scott A."/>
            <person name="Toegelov H."/>
            <person name="Fuchs J."/>
            <person name="Mata-Sucre Y."/>
            <person name="Dias Y."/>
            <person name="Vanzela A.L.L."/>
            <person name="Huettel B."/>
            <person name="Almeida C.C.S."/>
            <person name="Simkova H."/>
            <person name="Souza G."/>
            <person name="Pedrosa-Harand A."/>
            <person name="Macas J."/>
            <person name="Mayer K.F.X."/>
            <person name="Houben A."/>
            <person name="Marques A."/>
        </authorList>
    </citation>
    <scope>NUCLEOTIDE SEQUENCE [LARGE SCALE GENOMIC DNA]</scope>
    <source>
        <strain evidence="5">RhyTen1mFocal</strain>
    </source>
</reference>